<protein>
    <recommendedName>
        <fullName evidence="4">Histone transcription regulator 3 homolog</fullName>
    </recommendedName>
</protein>
<dbReference type="GO" id="GO:0006325">
    <property type="term" value="P:chromatin organization"/>
    <property type="evidence" value="ECO:0007669"/>
    <property type="project" value="InterPro"/>
</dbReference>
<comment type="similarity">
    <text evidence="3">Belongs to the HIR3 family.</text>
</comment>
<feature type="compositionally biased region" description="Low complexity" evidence="7">
    <location>
        <begin position="1834"/>
        <end position="1898"/>
    </location>
</feature>
<evidence type="ECO:0000313" key="8">
    <source>
        <dbReference type="EMBL" id="RAH85308.1"/>
    </source>
</evidence>
<keyword evidence="9" id="KW-1185">Reference proteome</keyword>
<evidence type="ECO:0000256" key="5">
    <source>
        <dbReference type="ARBA" id="ARBA00023242"/>
    </source>
</evidence>
<dbReference type="EMBL" id="KZ824775">
    <property type="protein sequence ID" value="RAH85308.1"/>
    <property type="molecule type" value="Genomic_DNA"/>
</dbReference>
<feature type="compositionally biased region" description="Acidic residues" evidence="7">
    <location>
        <begin position="1936"/>
        <end position="1947"/>
    </location>
</feature>
<evidence type="ECO:0000256" key="7">
    <source>
        <dbReference type="SAM" id="MobiDB-lite"/>
    </source>
</evidence>
<dbReference type="GO" id="GO:0000417">
    <property type="term" value="C:HIR complex"/>
    <property type="evidence" value="ECO:0007669"/>
    <property type="project" value="TreeGrafter"/>
</dbReference>
<dbReference type="GeneID" id="37180165"/>
<feature type="compositionally biased region" description="Basic and acidic residues" evidence="7">
    <location>
        <begin position="374"/>
        <end position="385"/>
    </location>
</feature>
<feature type="region of interest" description="Disordered" evidence="7">
    <location>
        <begin position="1772"/>
        <end position="1898"/>
    </location>
</feature>
<dbReference type="InterPro" id="IPR033053">
    <property type="entry name" value="Hir3/CABIN1"/>
</dbReference>
<dbReference type="Proteomes" id="UP000249497">
    <property type="component" value="Unassembled WGS sequence"/>
</dbReference>
<dbReference type="PANTHER" id="PTHR15502">
    <property type="entry name" value="CALCINEURIN-BINDING PROTEIN CABIN 1-RELATED"/>
    <property type="match status" value="1"/>
</dbReference>
<dbReference type="GO" id="GO:0005634">
    <property type="term" value="C:nucleus"/>
    <property type="evidence" value="ECO:0007669"/>
    <property type="project" value="UniProtKB-SubCell"/>
</dbReference>
<dbReference type="GO" id="GO:0031491">
    <property type="term" value="F:nucleosome binding"/>
    <property type="evidence" value="ECO:0007669"/>
    <property type="project" value="TreeGrafter"/>
</dbReference>
<evidence type="ECO:0000256" key="4">
    <source>
        <dbReference type="ARBA" id="ARBA00014848"/>
    </source>
</evidence>
<evidence type="ECO:0000256" key="6">
    <source>
        <dbReference type="SAM" id="Coils"/>
    </source>
</evidence>
<keyword evidence="6" id="KW-0175">Coiled coil</keyword>
<evidence type="ECO:0000256" key="2">
    <source>
        <dbReference type="ARBA" id="ARBA00004123"/>
    </source>
</evidence>
<dbReference type="RefSeq" id="XP_025531202.1">
    <property type="nucleotide sequence ID" value="XM_025676472.1"/>
</dbReference>
<organism evidence="8 9">
    <name type="scientific">Aspergillus japonicus CBS 114.51</name>
    <dbReference type="NCBI Taxonomy" id="1448312"/>
    <lineage>
        <taxon>Eukaryota</taxon>
        <taxon>Fungi</taxon>
        <taxon>Dikarya</taxon>
        <taxon>Ascomycota</taxon>
        <taxon>Pezizomycotina</taxon>
        <taxon>Eurotiomycetes</taxon>
        <taxon>Eurotiomycetidae</taxon>
        <taxon>Eurotiales</taxon>
        <taxon>Aspergillaceae</taxon>
        <taxon>Aspergillus</taxon>
        <taxon>Aspergillus subgen. Circumdati</taxon>
    </lineage>
</organism>
<evidence type="ECO:0000256" key="3">
    <source>
        <dbReference type="ARBA" id="ARBA00007335"/>
    </source>
</evidence>
<dbReference type="PANTHER" id="PTHR15502:SF7">
    <property type="entry name" value="CALCINEURIN-BINDING PROTEIN CABIN-1"/>
    <property type="match status" value="1"/>
</dbReference>
<feature type="compositionally biased region" description="Basic and acidic residues" evidence="7">
    <location>
        <begin position="1812"/>
        <end position="1824"/>
    </location>
</feature>
<reference evidence="8 9" key="1">
    <citation type="submission" date="2018-02" db="EMBL/GenBank/DDBJ databases">
        <title>The genomes of Aspergillus section Nigri reveals drivers in fungal speciation.</title>
        <authorList>
            <consortium name="DOE Joint Genome Institute"/>
            <person name="Vesth T.C."/>
            <person name="Nybo J."/>
            <person name="Theobald S."/>
            <person name="Brandl J."/>
            <person name="Frisvad J.C."/>
            <person name="Nielsen K.F."/>
            <person name="Lyhne E.K."/>
            <person name="Kogle M.E."/>
            <person name="Kuo A."/>
            <person name="Riley R."/>
            <person name="Clum A."/>
            <person name="Nolan M."/>
            <person name="Lipzen A."/>
            <person name="Salamov A."/>
            <person name="Henrissat B."/>
            <person name="Wiebenga A."/>
            <person name="De vries R.P."/>
            <person name="Grigoriev I.V."/>
            <person name="Mortensen U.H."/>
            <person name="Andersen M.R."/>
            <person name="Baker S.E."/>
        </authorList>
    </citation>
    <scope>NUCLEOTIDE SEQUENCE [LARGE SCALE GENOMIC DNA]</scope>
    <source>
        <strain evidence="8 9">CBS 114.51</strain>
    </source>
</reference>
<evidence type="ECO:0000256" key="1">
    <source>
        <dbReference type="ARBA" id="ARBA00002687"/>
    </source>
</evidence>
<feature type="coiled-coil region" evidence="6">
    <location>
        <begin position="674"/>
        <end position="701"/>
    </location>
</feature>
<feature type="region of interest" description="Disordered" evidence="7">
    <location>
        <begin position="1926"/>
        <end position="2136"/>
    </location>
</feature>
<feature type="compositionally biased region" description="Acidic residues" evidence="7">
    <location>
        <begin position="2123"/>
        <end position="2136"/>
    </location>
</feature>
<feature type="region of interest" description="Disordered" evidence="7">
    <location>
        <begin position="397"/>
        <end position="444"/>
    </location>
</feature>
<name>A0A8T8XB66_ASPJA</name>
<accession>A0A8T8XB66</accession>
<feature type="compositionally biased region" description="Basic and acidic residues" evidence="7">
    <location>
        <begin position="1948"/>
        <end position="1959"/>
    </location>
</feature>
<evidence type="ECO:0000313" key="9">
    <source>
        <dbReference type="Proteomes" id="UP000249497"/>
    </source>
</evidence>
<feature type="compositionally biased region" description="Acidic residues" evidence="7">
    <location>
        <begin position="1983"/>
        <end position="2112"/>
    </location>
</feature>
<dbReference type="OrthoDB" id="77564at2759"/>
<comment type="function">
    <text evidence="1">Has a role in a nucleosome assembly pathway that is required for the integrity of heterochromatin and proper chromosome segregation.</text>
</comment>
<comment type="subcellular location">
    <subcellularLocation>
        <location evidence="2">Nucleus</location>
    </subcellularLocation>
</comment>
<sequence length="2136" mass="239053">MSSWAALNIEPDELIEEEVDDTKEIQIEEALKLYQNALKLHSQGPQFYAQAAEAYDALLTSEIFKYPESISDYQRANLQDSDLPIDFAAGSGAAEALAEFDINDSTSSTLLQTIYLAYKNHGQFLLDALRAALEGQTTDVQDAGDLPSQVTEQASAALAAFAEALERDDSDLNLWRQSARLCSTLRSYRLTRYCLESVLADDENRLEVRTEQLGLEETFAEERLRETLLSVHDRLSVSQVPLKKPKKALLKFLRRQADPFPYLPALPQQVEDFQALKSRLSPQSARHEIRPVGPTWAALGKAILQSLIDDELGVAEIKPGMTVQISLPAPSPELKSTIEVAIPVYHPPAEEADSRRQRASRAPAGSEQATDAPLRVKSEVPDDHSSIDQRAEKQLMESLETQSSEPPGPSNQPGSANVEEASTRPLTGGRKRSSAFFQPDDVDNLRAKSRRTRLRESTAHADSSSQAVDLAADYAKFYDDRLEGFVQADDWMQSAVGPLLTKLGVEDLSDIVELRKAVRAMVDRKESTDISADESHEGQHLVGDLLDTLRNWDEARSQVTYQPDSLSTLQDIRGMGNSGLAIFLEHSRKSARKLGVKQALADDERLFRLTTSVNDELLHVRDAALAWLKALFMPRFAKHAMDHVVPRKWPAMESAYTSLQWPDSLKETVVQLILHQDEFIYESMREQLQSLENQILTGQADSTFSYTLAHFSDLEMIQTLFELHLDIYASINNPNSAVDGRTRIQQRDRLGRWSLLARTALAHFLDHSHASASCQEVFALRHIWASTFHSNTASDIHREHVLLCLQELRFLFERLKDPVIGLVNNAIMPELSSEAVDQEISKLKSMDFFMKIFNPSSEDPVDLIETIEPILEPASVQFEGMDEGIEPLEPNSQITEMSSFLDRGDATLRLFLWRRLQDAYKKIDYPPKVISCYLRSIEIIMKELQISSESDEPSEHRQITLLRWLKSLDGILNKTVTAVLLDTDKAYECFDMEHLKASLTAVASLTRLLYGFSLYEDLLRVGVTTGPEVRGALSKSLESLKDRLREMQVRCWILQYTLVKEAMSQEKEEFETPAEDRVNYLRAVHQCLGIRYMCKLSHKQFLKLMRSELFAIGVNDETEWDICQLLYDINGIKCSPLYGELDDHKCPTEKLDRTTAITMVNLVMKQAQRMSIKDLSKSELKSTIEKMQQAIGTTKSSPPLSYNKRITNAYLKSPINPLALFRSIQGVASLSLIPVLAESAMIARNGWYFLLGYAALTRFRSQKRLSPLPTTDLDDAVMCFRQDIEHGTARWETWYRLAQTYDSKLEEDITWTADRINNNRAELVTWQRYSIHCYAMAISTAMGNSDPTPETREMLADLFTDFGTRLYSSSREPLSMGAFSLTDFTRHFSNEESQSMYEGQPFKEMKLYSVWNLASYLLKRALVDKPKNWMTHYMLSKCLWKMFSCDESVRGPFKQLDLDTLLDSLLDAIDALPQRRDSRSEPIFEPHYKLVTVVHKLVRRGALEPADASKTLLATPWARKVQPPEDKASWKRYISEVLRNLKNADKSNWHHRMAYRAARILYEDDEDSIDAASAAKNELTQQIVTKTMTIQVWKPEHERPGRHFVYTTRYAYFFVSLLDQLDDRANLDQLLRRVRKKQGDFVNHAKLWEDMCLTYAGLIRRAANINEGHEESVFKPIGWEEFVTNTARLESLTDLAPGSESLLELIRDAIELKKLNNNLMKVALLEDLIADVYSRLYQINMPQVLEQAHEETKERLKVDTTTVPGAAAAAAAGGGSLITSDGAADTTNTPTPPTSAPASEAPAPRGRTKGIARRDIQKRSEAIVHRKVPPRLPTTSAAATTSTSAAAAAPGSTATAAIAGGSRKTPTTTTTTDPTTTTTAALDPQTLPASESASASAAGLPLSQGKTLLKTAASLAKDLAAGQQSDTIPASLHDSADDESELSEMDDEKLSKLTTERKLLFPNLRDGSLDPESELEGLVSGADGEDMELGDAEEGEEEGEEEEEEEVEEEEEEEGDREGEEGDTMVEDVDVDVDVDDEGEGEGEGDDGDVEMEGDEEEEEEVEEEVEEEEVEEEEEVGGEDDEEGDVEGDGEDEPLGDAEGNETADEADADADAPVGQLEIAGTDDEDENMTEAEP</sequence>
<feature type="region of interest" description="Disordered" evidence="7">
    <location>
        <begin position="346"/>
        <end position="385"/>
    </location>
</feature>
<gene>
    <name evidence="8" type="ORF">BO86DRAFT_445801</name>
</gene>
<keyword evidence="5" id="KW-0539">Nucleus</keyword>
<feature type="compositionally biased region" description="Polar residues" evidence="7">
    <location>
        <begin position="399"/>
        <end position="415"/>
    </location>
</feature>
<proteinExistence type="inferred from homology"/>